<evidence type="ECO:0000256" key="1">
    <source>
        <dbReference type="SAM" id="Phobius"/>
    </source>
</evidence>
<evidence type="ECO:0000313" key="2">
    <source>
        <dbReference type="EMBL" id="SUZ52640.1"/>
    </source>
</evidence>
<proteinExistence type="predicted"/>
<evidence type="ECO:0008006" key="3">
    <source>
        <dbReference type="Google" id="ProtNLM"/>
    </source>
</evidence>
<sequence length="99" mass="10410">VSFDGHLFLDGDIFGLVDNGILALITIFGIDLEQKLGGKGVIGGLFGALIGNALSDLVAALIDPSARELAAGVFAGCMYVVIIVYIAYIIRRNLKKNNS</sequence>
<keyword evidence="1" id="KW-0812">Transmembrane</keyword>
<dbReference type="EMBL" id="UINC01000286">
    <property type="protein sequence ID" value="SUZ52640.1"/>
    <property type="molecule type" value="Genomic_DNA"/>
</dbReference>
<feature type="transmembrane region" description="Helical" evidence="1">
    <location>
        <begin position="68"/>
        <end position="90"/>
    </location>
</feature>
<keyword evidence="1" id="KW-0472">Membrane</keyword>
<gene>
    <name evidence="2" type="ORF">METZ01_LOCUS5494</name>
</gene>
<organism evidence="2">
    <name type="scientific">marine metagenome</name>
    <dbReference type="NCBI Taxonomy" id="408172"/>
    <lineage>
        <taxon>unclassified sequences</taxon>
        <taxon>metagenomes</taxon>
        <taxon>ecological metagenomes</taxon>
    </lineage>
</organism>
<dbReference type="AlphaFoldDB" id="A0A381NDH0"/>
<feature type="transmembrane region" description="Helical" evidence="1">
    <location>
        <begin position="42"/>
        <end position="62"/>
    </location>
</feature>
<protein>
    <recommendedName>
        <fullName evidence="3">N-acetyl-anhydromuranmyl-L-alanine amidase</fullName>
    </recommendedName>
</protein>
<feature type="transmembrane region" description="Helical" evidence="1">
    <location>
        <begin position="13"/>
        <end position="30"/>
    </location>
</feature>
<name>A0A381NDH0_9ZZZZ</name>
<accession>A0A381NDH0</accession>
<keyword evidence="1" id="KW-1133">Transmembrane helix</keyword>
<feature type="non-terminal residue" evidence="2">
    <location>
        <position position="1"/>
    </location>
</feature>
<reference evidence="2" key="1">
    <citation type="submission" date="2018-05" db="EMBL/GenBank/DDBJ databases">
        <authorList>
            <person name="Lanie J.A."/>
            <person name="Ng W.-L."/>
            <person name="Kazmierczak K.M."/>
            <person name="Andrzejewski T.M."/>
            <person name="Davidsen T.M."/>
            <person name="Wayne K.J."/>
            <person name="Tettelin H."/>
            <person name="Glass J.I."/>
            <person name="Rusch D."/>
            <person name="Podicherti R."/>
            <person name="Tsui H.-C.T."/>
            <person name="Winkler M.E."/>
        </authorList>
    </citation>
    <scope>NUCLEOTIDE SEQUENCE</scope>
</reference>